<evidence type="ECO:0000256" key="5">
    <source>
        <dbReference type="SAM" id="MobiDB-lite"/>
    </source>
</evidence>
<proteinExistence type="inferred from homology"/>
<keyword evidence="2 4" id="KW-0378">Hydrolase</keyword>
<evidence type="ECO:0000256" key="4">
    <source>
        <dbReference type="RuleBase" id="RU361153"/>
    </source>
</evidence>
<organism evidence="7 8">
    <name type="scientific">Hebeloma cylindrosporum</name>
    <dbReference type="NCBI Taxonomy" id="76867"/>
    <lineage>
        <taxon>Eukaryota</taxon>
        <taxon>Fungi</taxon>
        <taxon>Dikarya</taxon>
        <taxon>Basidiomycota</taxon>
        <taxon>Agaricomycotina</taxon>
        <taxon>Agaricomycetes</taxon>
        <taxon>Agaricomycetidae</taxon>
        <taxon>Agaricales</taxon>
        <taxon>Agaricineae</taxon>
        <taxon>Hymenogastraceae</taxon>
        <taxon>Hebeloma</taxon>
    </lineage>
</organism>
<accession>A0A0C2Z8M5</accession>
<dbReference type="GO" id="GO:0005737">
    <property type="term" value="C:cytoplasm"/>
    <property type="evidence" value="ECO:0007669"/>
    <property type="project" value="UniProtKB-ARBA"/>
</dbReference>
<dbReference type="FunFam" id="3.20.20.80:FF:000100">
    <property type="entry name" value="Glycoside hydrolase superfamily"/>
    <property type="match status" value="1"/>
</dbReference>
<dbReference type="EMBL" id="KN831768">
    <property type="protein sequence ID" value="KIM49487.1"/>
    <property type="molecule type" value="Genomic_DNA"/>
</dbReference>
<feature type="region of interest" description="Disordered" evidence="5">
    <location>
        <begin position="498"/>
        <end position="522"/>
    </location>
</feature>
<feature type="compositionally biased region" description="Polar residues" evidence="5">
    <location>
        <begin position="507"/>
        <end position="517"/>
    </location>
</feature>
<protein>
    <submittedName>
        <fullName evidence="7">Glycoside hydrolase family 5 protein</fullName>
    </submittedName>
</protein>
<keyword evidence="3 4" id="KW-0326">Glycosidase</keyword>
<comment type="similarity">
    <text evidence="1 4">Belongs to the glycosyl hydrolase 5 (cellulase A) family.</text>
</comment>
<dbReference type="PANTHER" id="PTHR31297:SF43">
    <property type="entry name" value="GLUCAN 1,3-BETA-GLUCOSIDASE 3"/>
    <property type="match status" value="1"/>
</dbReference>
<reference evidence="8" key="2">
    <citation type="submission" date="2015-01" db="EMBL/GenBank/DDBJ databases">
        <title>Evolutionary Origins and Diversification of the Mycorrhizal Mutualists.</title>
        <authorList>
            <consortium name="DOE Joint Genome Institute"/>
            <consortium name="Mycorrhizal Genomics Consortium"/>
            <person name="Kohler A."/>
            <person name="Kuo A."/>
            <person name="Nagy L.G."/>
            <person name="Floudas D."/>
            <person name="Copeland A."/>
            <person name="Barry K.W."/>
            <person name="Cichocki N."/>
            <person name="Veneault-Fourrey C."/>
            <person name="LaButti K."/>
            <person name="Lindquist E.A."/>
            <person name="Lipzen A."/>
            <person name="Lundell T."/>
            <person name="Morin E."/>
            <person name="Murat C."/>
            <person name="Riley R."/>
            <person name="Ohm R."/>
            <person name="Sun H."/>
            <person name="Tunlid A."/>
            <person name="Henrissat B."/>
            <person name="Grigoriev I.V."/>
            <person name="Hibbett D.S."/>
            <person name="Martin F."/>
        </authorList>
    </citation>
    <scope>NUCLEOTIDE SEQUENCE [LARGE SCALE GENOMIC DNA]</scope>
    <source>
        <strain evidence="8">h7</strain>
    </source>
</reference>
<dbReference type="OrthoDB" id="1887033at2759"/>
<evidence type="ECO:0000256" key="3">
    <source>
        <dbReference type="ARBA" id="ARBA00023295"/>
    </source>
</evidence>
<dbReference type="Pfam" id="PF00150">
    <property type="entry name" value="Cellulase"/>
    <property type="match status" value="1"/>
</dbReference>
<name>A0A0C2Z8M5_HEBCY</name>
<evidence type="ECO:0000256" key="2">
    <source>
        <dbReference type="ARBA" id="ARBA00022801"/>
    </source>
</evidence>
<dbReference type="HOGENOM" id="CLU_004624_8_0_1"/>
<dbReference type="InterPro" id="IPR050386">
    <property type="entry name" value="Glycosyl_hydrolase_5"/>
</dbReference>
<dbReference type="SUPFAM" id="SSF51445">
    <property type="entry name" value="(Trans)glycosidases"/>
    <property type="match status" value="1"/>
</dbReference>
<sequence>MANIATFLSYNLTSVSFKPIPGSSSMVSSSLNISQKFMTSRHVQTLGNSGSGSCSVDPYDAPSVEDQDFSPYDQTTAHVYRYRQQQSVNLGSWFIHEQWMTPSIFECASGSKAAEIDIASGWGSPESARAVLEKHWDTFITESDFEYLAKIGINTVRLPIGYWNLGPDFVQGTAFESVAQVYRNSWPRVVRAINQAGKYGLGVLVDLHGAVGSQNGQQHSGISDGQTNLFSVPSNMEKTINVLTFLAQQLAPVNNIVGIQILNEPQYTPELTDFYSRAVEAIRAVSPASKSIPLYLHDGFDLDKFSDYMVTRNDFIVQDHHSYFVFSPADKAETGTQHTNDVHGAIADSLRRVSGKQHRNLVIDEWSCALTPESLENDEDATKVRKRFCDEQIKVYSSATAGWGFWSYKKEECESDPGWCFTAAVGKSLPKTFFAYGKTTHGSTKKAAKPKGLAKDSANVVLPTVSTKLKDYVPTIDSVAQARLGSPNLRHRFEVTRQRRGDRANGASDQDSDATAQSKKRGYTDGVNTAKVFASYGPGMSRLGFTGQYMLDAIAVAGPSLVAVGTEDGYRSGFMQGLEDGEGKADDS</sequence>
<dbReference type="Proteomes" id="UP000053424">
    <property type="component" value="Unassembled WGS sequence"/>
</dbReference>
<dbReference type="AlphaFoldDB" id="A0A0C2Z8M5"/>
<feature type="domain" description="Glycoside hydrolase family 5" evidence="6">
    <location>
        <begin position="133"/>
        <end position="410"/>
    </location>
</feature>
<evidence type="ECO:0000256" key="1">
    <source>
        <dbReference type="ARBA" id="ARBA00005641"/>
    </source>
</evidence>
<gene>
    <name evidence="7" type="ORF">M413DRAFT_438674</name>
</gene>
<evidence type="ECO:0000313" key="7">
    <source>
        <dbReference type="EMBL" id="KIM49487.1"/>
    </source>
</evidence>
<evidence type="ECO:0000313" key="8">
    <source>
        <dbReference type="Proteomes" id="UP000053424"/>
    </source>
</evidence>
<dbReference type="InterPro" id="IPR017853">
    <property type="entry name" value="GH"/>
</dbReference>
<dbReference type="InterPro" id="IPR001547">
    <property type="entry name" value="Glyco_hydro_5"/>
</dbReference>
<dbReference type="GO" id="GO:0009251">
    <property type="term" value="P:glucan catabolic process"/>
    <property type="evidence" value="ECO:0007669"/>
    <property type="project" value="TreeGrafter"/>
</dbReference>
<keyword evidence="8" id="KW-1185">Reference proteome</keyword>
<dbReference type="GO" id="GO:0009986">
    <property type="term" value="C:cell surface"/>
    <property type="evidence" value="ECO:0007669"/>
    <property type="project" value="TreeGrafter"/>
</dbReference>
<dbReference type="STRING" id="686832.A0A0C2Z8M5"/>
<dbReference type="Gene3D" id="3.20.20.80">
    <property type="entry name" value="Glycosidases"/>
    <property type="match status" value="1"/>
</dbReference>
<dbReference type="GO" id="GO:0005576">
    <property type="term" value="C:extracellular region"/>
    <property type="evidence" value="ECO:0007669"/>
    <property type="project" value="TreeGrafter"/>
</dbReference>
<dbReference type="GO" id="GO:0046557">
    <property type="term" value="F:glucan endo-1,6-beta-glucosidase activity"/>
    <property type="evidence" value="ECO:0007669"/>
    <property type="project" value="TreeGrafter"/>
</dbReference>
<evidence type="ECO:0000259" key="6">
    <source>
        <dbReference type="Pfam" id="PF00150"/>
    </source>
</evidence>
<dbReference type="PANTHER" id="PTHR31297">
    <property type="entry name" value="GLUCAN ENDO-1,6-BETA-GLUCOSIDASE B"/>
    <property type="match status" value="1"/>
</dbReference>
<reference evidence="7 8" key="1">
    <citation type="submission" date="2014-04" db="EMBL/GenBank/DDBJ databases">
        <authorList>
            <consortium name="DOE Joint Genome Institute"/>
            <person name="Kuo A."/>
            <person name="Gay G."/>
            <person name="Dore J."/>
            <person name="Kohler A."/>
            <person name="Nagy L.G."/>
            <person name="Floudas D."/>
            <person name="Copeland A."/>
            <person name="Barry K.W."/>
            <person name="Cichocki N."/>
            <person name="Veneault-Fourrey C."/>
            <person name="LaButti K."/>
            <person name="Lindquist E.A."/>
            <person name="Lipzen A."/>
            <person name="Lundell T."/>
            <person name="Morin E."/>
            <person name="Murat C."/>
            <person name="Sun H."/>
            <person name="Tunlid A."/>
            <person name="Henrissat B."/>
            <person name="Grigoriev I.V."/>
            <person name="Hibbett D.S."/>
            <person name="Martin F."/>
            <person name="Nordberg H.P."/>
            <person name="Cantor M.N."/>
            <person name="Hua S.X."/>
        </authorList>
    </citation>
    <scope>NUCLEOTIDE SEQUENCE [LARGE SCALE GENOMIC DNA]</scope>
    <source>
        <strain evidence="8">h7</strain>
    </source>
</reference>